<reference evidence="2" key="1">
    <citation type="submission" date="2018-05" db="EMBL/GenBank/DDBJ databases">
        <authorList>
            <person name="Lanie J.A."/>
            <person name="Ng W.-L."/>
            <person name="Kazmierczak K.M."/>
            <person name="Andrzejewski T.M."/>
            <person name="Davidsen T.M."/>
            <person name="Wayne K.J."/>
            <person name="Tettelin H."/>
            <person name="Glass J.I."/>
            <person name="Rusch D."/>
            <person name="Podicherti R."/>
            <person name="Tsui H.-C.T."/>
            <person name="Winkler M.E."/>
        </authorList>
    </citation>
    <scope>NUCLEOTIDE SEQUENCE</scope>
</reference>
<gene>
    <name evidence="2" type="ORF">METZ01_LOCUS210375</name>
</gene>
<dbReference type="InterPro" id="IPR052356">
    <property type="entry name" value="Thiol_S-MT"/>
</dbReference>
<feature type="domain" description="Methyltransferase" evidence="1">
    <location>
        <begin position="37"/>
        <end position="110"/>
    </location>
</feature>
<dbReference type="AlphaFoldDB" id="A0A382F5X7"/>
<dbReference type="PANTHER" id="PTHR45036">
    <property type="entry name" value="METHYLTRANSFERASE LIKE 7B"/>
    <property type="match status" value="1"/>
</dbReference>
<protein>
    <recommendedName>
        <fullName evidence="1">Methyltransferase domain-containing protein</fullName>
    </recommendedName>
</protein>
<evidence type="ECO:0000259" key="1">
    <source>
        <dbReference type="Pfam" id="PF13649"/>
    </source>
</evidence>
<feature type="non-terminal residue" evidence="2">
    <location>
        <position position="1"/>
    </location>
</feature>
<evidence type="ECO:0000313" key="2">
    <source>
        <dbReference type="EMBL" id="SVB57521.1"/>
    </source>
</evidence>
<dbReference type="SUPFAM" id="SSF53335">
    <property type="entry name" value="S-adenosyl-L-methionine-dependent methyltransferases"/>
    <property type="match status" value="1"/>
</dbReference>
<dbReference type="Gene3D" id="3.40.50.150">
    <property type="entry name" value="Vaccinia Virus protein VP39"/>
    <property type="match status" value="1"/>
</dbReference>
<dbReference type="EMBL" id="UINC01047801">
    <property type="protein sequence ID" value="SVB57521.1"/>
    <property type="molecule type" value="Genomic_DNA"/>
</dbReference>
<dbReference type="InterPro" id="IPR041698">
    <property type="entry name" value="Methyltransf_25"/>
</dbReference>
<dbReference type="InterPro" id="IPR029063">
    <property type="entry name" value="SAM-dependent_MTases_sf"/>
</dbReference>
<feature type="non-terminal residue" evidence="2">
    <location>
        <position position="113"/>
    </location>
</feature>
<proteinExistence type="predicted"/>
<name>A0A382F5X7_9ZZZZ</name>
<organism evidence="2">
    <name type="scientific">marine metagenome</name>
    <dbReference type="NCBI Taxonomy" id="408172"/>
    <lineage>
        <taxon>unclassified sequences</taxon>
        <taxon>metagenomes</taxon>
        <taxon>ecological metagenomes</taxon>
    </lineage>
</organism>
<accession>A0A382F5X7</accession>
<sequence>VSFYDKFILPHLLNCSCNTKPFIHQRKKVIPLATGNVLEVGIGSGLNIPYYQKDNIKEIWGLDPSEELLEMARKKAKAEDMDVQFLNAKADIIELDDNYFDTVLMTYTMCTIP</sequence>
<dbReference type="Pfam" id="PF13649">
    <property type="entry name" value="Methyltransf_25"/>
    <property type="match status" value="1"/>
</dbReference>
<dbReference type="PANTHER" id="PTHR45036:SF1">
    <property type="entry name" value="METHYLTRANSFERASE LIKE 7A"/>
    <property type="match status" value="1"/>
</dbReference>
<dbReference type="CDD" id="cd02440">
    <property type="entry name" value="AdoMet_MTases"/>
    <property type="match status" value="1"/>
</dbReference>